<reference evidence="5" key="1">
    <citation type="submission" date="2022-11" db="EMBL/GenBank/DDBJ databases">
        <title>Genomic repertoires linked with pathogenic potency of arthritogenic Prevotella copri isolated from the gut of rheumatoid arthritis patients.</title>
        <authorList>
            <person name="Nii T."/>
            <person name="Maeda Y."/>
            <person name="Motooka D."/>
            <person name="Naito M."/>
            <person name="Matsumoto Y."/>
            <person name="Ogawa T."/>
            <person name="Oguro-Igashira E."/>
            <person name="Kishikawa T."/>
            <person name="Yamashita M."/>
            <person name="Koizumi S."/>
            <person name="Kurakawa T."/>
            <person name="Okumura R."/>
            <person name="Kayama H."/>
            <person name="Murakami M."/>
            <person name="Sakaguchi T."/>
            <person name="Das B."/>
            <person name="Nakamura S."/>
            <person name="Okada Y."/>
            <person name="Kumanogoh A."/>
            <person name="Takeda K."/>
        </authorList>
    </citation>
    <scope>NUCLEOTIDE SEQUENCE</scope>
    <source>
        <strain evidence="5">H012_8</strain>
    </source>
</reference>
<dbReference type="Pfam" id="PF00535">
    <property type="entry name" value="Glycos_transf_2"/>
    <property type="match status" value="1"/>
</dbReference>
<evidence type="ECO:0000259" key="3">
    <source>
        <dbReference type="Pfam" id="PF16269"/>
    </source>
</evidence>
<sequence length="1260" mass="143832">MREKIDLFLPCEYIDDAQNALSVLHEYKTVQHIHFLVSADFAAHHQVPEGCTFVITDRLESSNTIVSIAENTDADYVMICTRHTTIGWGNNTLERFLRVADDTDAVMVYADHYKMVEGKMEKHPVIDYQSGSLRDDFDFGSLWCIKAQALVDYIAQPDREEYQFAALYDLRLYLSRVGEIFHLNEFLYSEAELDTRKSGEKQFDYVNPRNREVQIEMEKACTQHLGKVGALIDTTFYRQPDFGEQDFEYEASVIIPVFNREKTVADAVKSALGQKANFKFNVIVVNNHSTDRTGEILDELKADNLIQIVPERTDLGIGGCWNEAINSSFCGKFAVQLDSDDLYSSPKTLQKIVDAFYTQKAAMIIGSYRMCDFDLNTLPPGLIDHKEWTDENGCNNALRINGLGAPRAFFTPLVRQIQFPNTSYGEDYALGLAFSRRYRIGRIYDELYLCRRWGGNSDAALSVEKVNANNLYKDRLRTMELKARQHMLQGKADIMEDSSISRFFNRQLEVWTDARHRFRDLKHVETRQFSDQLKLQWNPARIVSTGAKIDKKTLGERPCFLCDKNRPKEQMSKQIDEKFHLLVNPFPILPVHFTIPARKHQPQLIYKNYGEMHRFISLHSDLMVFYNGPKCGASAPDHLHFQAGTNGILPLQTNWQRLSRNLTDIISLNDEEKISVVRDFIVPAFVIISKSAESDEALFRRLYKAMPQRGDETEPMMNIISWRKGEEFISVVIPREKHRPEAYFAEGDAQFVVSPGALDMSGLIITPREEDFRKLTEEKALSLLQECGVSEEKMNAIIAKLKAAKDAEDAAEASSTLYNKGKQPDVTVGIVSAQKIHFSLNKPYLAKGEKVLGEQVVEFSEGGVLWNGNQYSQLTFHPQSADASFSLSDVTIGVNFHWERKETQTFLGTLRFVVESDKIVAINELPVEKYLESVISSEMSATSSLELLKAHAVISRSWLLAQMKKRREVAESGNNFFSFTKKEDTLIRWYDREDHTLFDVCADDHCQRYQGITKETSPHVAEAIRQTKGQILMDGEEICDARFSKCCGGITEEFQYCWEDTPKTYLTAVRDIALGVEHTLPNLTNEEEAEKWIRFNPPAFCNTQDKKILSEVLNDYDQETVNFYRWNETLSQEKLQQLIADKLKMDLGAILDMKAVERGKSGRISKLQIIGTEKTFTIGKELEIRRTLSDSHLLSSAFVVDKYDKDEQGVPQRFELIGAGWGHGVGLCQIGAAVMGEQGYHYDAILLHYYQGAEIKKLYK</sequence>
<protein>
    <submittedName>
        <fullName evidence="5">DUF4922 domain-containing protein</fullName>
    </submittedName>
</protein>
<accession>A0AAW5UJJ8</accession>
<dbReference type="PANTHER" id="PTHR43685:SF2">
    <property type="entry name" value="GLYCOSYLTRANSFERASE 2-LIKE DOMAIN-CONTAINING PROTEIN"/>
    <property type="match status" value="1"/>
</dbReference>
<dbReference type="InterPro" id="IPR029044">
    <property type="entry name" value="Nucleotide-diphossugar_trans"/>
</dbReference>
<evidence type="ECO:0000313" key="5">
    <source>
        <dbReference type="EMBL" id="MCW4154355.1"/>
    </source>
</evidence>
<evidence type="ECO:0000313" key="6">
    <source>
        <dbReference type="Proteomes" id="UP001209168"/>
    </source>
</evidence>
<dbReference type="PANTHER" id="PTHR43685">
    <property type="entry name" value="GLYCOSYLTRANSFERASE"/>
    <property type="match status" value="1"/>
</dbReference>
<dbReference type="InterPro" id="IPR036265">
    <property type="entry name" value="HIT-like_sf"/>
</dbReference>
<dbReference type="Pfam" id="PF16269">
    <property type="entry name" value="DUF4922"/>
    <property type="match status" value="1"/>
</dbReference>
<dbReference type="Gene3D" id="3.90.550.10">
    <property type="entry name" value="Spore Coat Polysaccharide Biosynthesis Protein SpsA, Chain A"/>
    <property type="match status" value="1"/>
</dbReference>
<dbReference type="SUPFAM" id="SSF54197">
    <property type="entry name" value="HIT-like"/>
    <property type="match status" value="1"/>
</dbReference>
<dbReference type="InterPro" id="IPR001173">
    <property type="entry name" value="Glyco_trans_2-like"/>
</dbReference>
<feature type="domain" description="DUF4922" evidence="3">
    <location>
        <begin position="503"/>
        <end position="645"/>
    </location>
</feature>
<dbReference type="Gene3D" id="3.30.428.70">
    <property type="match status" value="1"/>
</dbReference>
<dbReference type="InterPro" id="IPR013693">
    <property type="entry name" value="SpoIID/LytB_N"/>
</dbReference>
<feature type="domain" description="Glycosyltransferase 2-like" evidence="1">
    <location>
        <begin position="252"/>
        <end position="381"/>
    </location>
</feature>
<organism evidence="5 6">
    <name type="scientific">Segatella copri</name>
    <dbReference type="NCBI Taxonomy" id="165179"/>
    <lineage>
        <taxon>Bacteria</taxon>
        <taxon>Pseudomonadati</taxon>
        <taxon>Bacteroidota</taxon>
        <taxon>Bacteroidia</taxon>
        <taxon>Bacteroidales</taxon>
        <taxon>Prevotellaceae</taxon>
        <taxon>Segatella</taxon>
    </lineage>
</organism>
<dbReference type="AlphaFoldDB" id="A0AAW5UJJ8"/>
<dbReference type="GO" id="GO:0030435">
    <property type="term" value="P:sporulation resulting in formation of a cellular spore"/>
    <property type="evidence" value="ECO:0007669"/>
    <property type="project" value="InterPro"/>
</dbReference>
<dbReference type="InterPro" id="IPR050834">
    <property type="entry name" value="Glycosyltransf_2"/>
</dbReference>
<dbReference type="InterPro" id="IPR046320">
    <property type="entry name" value="DUF4922"/>
</dbReference>
<dbReference type="NCBIfam" id="TIGR02669">
    <property type="entry name" value="SpoIID_LytB"/>
    <property type="match status" value="1"/>
</dbReference>
<dbReference type="Proteomes" id="UP001209168">
    <property type="component" value="Unassembled WGS sequence"/>
</dbReference>
<dbReference type="InterPro" id="IPR058865">
    <property type="entry name" value="GDPGP1_C"/>
</dbReference>
<proteinExistence type="predicted"/>
<dbReference type="RefSeq" id="WP_264898931.1">
    <property type="nucleotide sequence ID" value="NZ_JAPDVH010000001.1"/>
</dbReference>
<comment type="caution">
    <text evidence="5">The sequence shown here is derived from an EMBL/GenBank/DDBJ whole genome shotgun (WGS) entry which is preliminary data.</text>
</comment>
<dbReference type="InterPro" id="IPR043171">
    <property type="entry name" value="Ap4A_phos1/2-like"/>
</dbReference>
<dbReference type="InterPro" id="IPR013486">
    <property type="entry name" value="SpoIID/LytB"/>
</dbReference>
<gene>
    <name evidence="5" type="ORF">ONT23_02125</name>
</gene>
<dbReference type="CDD" id="cd00761">
    <property type="entry name" value="Glyco_tranf_GTA_type"/>
    <property type="match status" value="1"/>
</dbReference>
<evidence type="ECO:0000259" key="2">
    <source>
        <dbReference type="Pfam" id="PF08486"/>
    </source>
</evidence>
<dbReference type="EMBL" id="JAPDVH010000001">
    <property type="protein sequence ID" value="MCW4154355.1"/>
    <property type="molecule type" value="Genomic_DNA"/>
</dbReference>
<dbReference type="SUPFAM" id="SSF53448">
    <property type="entry name" value="Nucleotide-diphospho-sugar transferases"/>
    <property type="match status" value="1"/>
</dbReference>
<dbReference type="Pfam" id="PF08486">
    <property type="entry name" value="SpoIID"/>
    <property type="match status" value="1"/>
</dbReference>
<dbReference type="Pfam" id="PF26216">
    <property type="entry name" value="GDPGP1_C"/>
    <property type="match status" value="1"/>
</dbReference>
<evidence type="ECO:0000259" key="1">
    <source>
        <dbReference type="Pfam" id="PF00535"/>
    </source>
</evidence>
<feature type="domain" description="GDPGP1-like C-terminal" evidence="4">
    <location>
        <begin position="661"/>
        <end position="802"/>
    </location>
</feature>
<feature type="domain" description="Sporulation stage II protein D amidase enhancer LytB N-terminal" evidence="2">
    <location>
        <begin position="916"/>
        <end position="1033"/>
    </location>
</feature>
<evidence type="ECO:0000259" key="4">
    <source>
        <dbReference type="Pfam" id="PF26216"/>
    </source>
</evidence>
<name>A0AAW5UJJ8_9BACT</name>